<evidence type="ECO:0000256" key="1">
    <source>
        <dbReference type="SAM" id="SignalP"/>
    </source>
</evidence>
<feature type="chain" id="PRO_5030889019" evidence="1">
    <location>
        <begin position="20"/>
        <end position="722"/>
    </location>
</feature>
<reference evidence="2 3" key="1">
    <citation type="submission" date="2020-04" db="EMBL/GenBank/DDBJ databases">
        <title>Flammeovirga sp. SR4, a novel species isolated from seawater.</title>
        <authorList>
            <person name="Wang X."/>
        </authorList>
    </citation>
    <scope>NUCLEOTIDE SEQUENCE [LARGE SCALE GENOMIC DNA]</scope>
    <source>
        <strain evidence="2 3">ATCC 23126</strain>
    </source>
</reference>
<proteinExistence type="predicted"/>
<dbReference type="SUPFAM" id="SSF101898">
    <property type="entry name" value="NHL repeat"/>
    <property type="match status" value="1"/>
</dbReference>
<organism evidence="2 3">
    <name type="scientific">Flammeovirga aprica JL-4</name>
    <dbReference type="NCBI Taxonomy" id="694437"/>
    <lineage>
        <taxon>Bacteria</taxon>
        <taxon>Pseudomonadati</taxon>
        <taxon>Bacteroidota</taxon>
        <taxon>Cytophagia</taxon>
        <taxon>Cytophagales</taxon>
        <taxon>Flammeovirgaceae</taxon>
        <taxon>Flammeovirga</taxon>
    </lineage>
</organism>
<name>A0A7X9S1Z7_9BACT</name>
<protein>
    <submittedName>
        <fullName evidence="2">Uncharacterized protein</fullName>
    </submittedName>
</protein>
<evidence type="ECO:0000313" key="3">
    <source>
        <dbReference type="Proteomes" id="UP000576082"/>
    </source>
</evidence>
<dbReference type="Gene3D" id="2.130.10.10">
    <property type="entry name" value="YVTN repeat-like/Quinoprotein amine dehydrogenase"/>
    <property type="match status" value="3"/>
</dbReference>
<dbReference type="RefSeq" id="WP_169660863.1">
    <property type="nucleotide sequence ID" value="NZ_JABANE010000192.1"/>
</dbReference>
<evidence type="ECO:0000313" key="2">
    <source>
        <dbReference type="EMBL" id="NME72682.1"/>
    </source>
</evidence>
<gene>
    <name evidence="2" type="ORF">HHU12_32280</name>
</gene>
<keyword evidence="1" id="KW-0732">Signal</keyword>
<sequence>MRLSYILLFLTLYTNSIFAQSSRHWTVYGHNYVYEQGKFSQKEDQIIKTASSIASLKRLSDGTILAVGENTTLLLNDTKLEEAGNNEFTDISATKLCSLLKSKKTNFQYLMGDWDQSGNFYFPDLKAGCKIINNKTTTKGDVEEDEWSLYHITGLKKGFIAGQLKYIENNEGKKTPAYRLVHFDGKNVTMHKLPSEKDNSPLMTVIEEEHILTDIFEDKQGNYWVTGKNKVFLFKEGQLEEQFSIDEDEIKQFAVNKHGEALIALSSGTVITYNIRSKKTEWRFDKSESIIYGVLNTEGVEVTDIEVDNQNRFVLSSGVVAVEYHNTNNSFITKKTVKNGALVVFDLPAFQSQNSLRVLNTYTDGDGKFMNLVGQDRLTDNLGNQYILAVDGESFKKIDAEGNIKEFNAGTLTKSAGYKYPDVKLYPQNWSIDKNSGTLYFSTPSMKYTFQMKVDESIEQLTFGLDEHWNCNKVKRMVHDHVNDALWLVTGEGYVYHPMNGDSIQYYTTEETGLETGYGLHQLEIDEKGTLWVSHLKGLGEFNKDGFKLHKNPAGGYLSMFMAEDYQGTPYSIGKDAIYKLKEGAFTEVVPLSTLQKTLKEQFPVQLLSSWVKHVCFDKSNQLWATTQENKIVHYDGQQWKIYSPENFYAGRNIINMFLDQQDRVSIVTAEKPVSAMMTSLQKNQKKEEQIKKTFEEIFLEKVEQSIQFETAIILVDKNLEY</sequence>
<dbReference type="InterPro" id="IPR015943">
    <property type="entry name" value="WD40/YVTN_repeat-like_dom_sf"/>
</dbReference>
<keyword evidence="3" id="KW-1185">Reference proteome</keyword>
<accession>A0A7X9S1Z7</accession>
<comment type="caution">
    <text evidence="2">The sequence shown here is derived from an EMBL/GenBank/DDBJ whole genome shotgun (WGS) entry which is preliminary data.</text>
</comment>
<dbReference type="Proteomes" id="UP000576082">
    <property type="component" value="Unassembled WGS sequence"/>
</dbReference>
<dbReference type="EMBL" id="JABANE010000192">
    <property type="protein sequence ID" value="NME72682.1"/>
    <property type="molecule type" value="Genomic_DNA"/>
</dbReference>
<dbReference type="AlphaFoldDB" id="A0A7X9S1Z7"/>
<feature type="signal peptide" evidence="1">
    <location>
        <begin position="1"/>
        <end position="19"/>
    </location>
</feature>